<keyword evidence="3" id="KW-1185">Reference proteome</keyword>
<feature type="transmembrane region" description="Helical" evidence="1">
    <location>
        <begin position="7"/>
        <end position="28"/>
    </location>
</feature>
<organism evidence="2 3">
    <name type="scientific">Ignisphaera cupida</name>
    <dbReference type="NCBI Taxonomy" id="3050454"/>
    <lineage>
        <taxon>Archaea</taxon>
        <taxon>Thermoproteota</taxon>
        <taxon>Thermoprotei</taxon>
        <taxon>Desulfurococcales</taxon>
        <taxon>Desulfurococcaceae</taxon>
        <taxon>Ignisphaera</taxon>
    </lineage>
</organism>
<dbReference type="AlphaFoldDB" id="A0ABD4Z4S4"/>
<sequence>MSIKAMFLIMLLLFVIGILLGFFATLAFQSLGEIGFVKELTKQIYGGAPTKFYSFDMALYIFGRNMLVALISIALGIAVFVPGLIVFANGFVVGLIAFFVTSLMQSPIVSIAAIAPHGIIEIPAILLATGFGTKIGVEFWRYIVRRSKDELLRTLRKAPMIIAIVALMLFAASIVETFVTPYIVSKILGVTITSQG</sequence>
<protein>
    <submittedName>
        <fullName evidence="2">Stage II sporulation protein M</fullName>
    </submittedName>
</protein>
<proteinExistence type="predicted"/>
<dbReference type="PANTHER" id="PTHR35337:SF1">
    <property type="entry name" value="SLR1478 PROTEIN"/>
    <property type="match status" value="1"/>
</dbReference>
<keyword evidence="1" id="KW-1133">Transmembrane helix</keyword>
<dbReference type="RefSeq" id="WP_285273093.1">
    <property type="nucleotide sequence ID" value="NZ_JASNVW010000001.1"/>
</dbReference>
<dbReference type="PANTHER" id="PTHR35337">
    <property type="entry name" value="SLR1478 PROTEIN"/>
    <property type="match status" value="1"/>
</dbReference>
<dbReference type="Pfam" id="PF01944">
    <property type="entry name" value="SpoIIM"/>
    <property type="match status" value="1"/>
</dbReference>
<dbReference type="Proteomes" id="UP001529235">
    <property type="component" value="Unassembled WGS sequence"/>
</dbReference>
<name>A0ABD4Z4S4_9CREN</name>
<accession>A0ABD4Z4S4</accession>
<dbReference type="InterPro" id="IPR002798">
    <property type="entry name" value="SpoIIM-like"/>
</dbReference>
<comment type="caution">
    <text evidence="2">The sequence shown here is derived from an EMBL/GenBank/DDBJ whole genome shotgun (WGS) entry which is preliminary data.</text>
</comment>
<keyword evidence="1" id="KW-0472">Membrane</keyword>
<feature type="transmembrane region" description="Helical" evidence="1">
    <location>
        <begin position="66"/>
        <end position="88"/>
    </location>
</feature>
<evidence type="ECO:0000256" key="1">
    <source>
        <dbReference type="SAM" id="Phobius"/>
    </source>
</evidence>
<feature type="transmembrane region" description="Helical" evidence="1">
    <location>
        <begin position="95"/>
        <end position="116"/>
    </location>
</feature>
<keyword evidence="1" id="KW-0812">Transmembrane</keyword>
<evidence type="ECO:0000313" key="2">
    <source>
        <dbReference type="EMBL" id="MDK6028119.1"/>
    </source>
</evidence>
<evidence type="ECO:0000313" key="3">
    <source>
        <dbReference type="Proteomes" id="UP001529235"/>
    </source>
</evidence>
<dbReference type="EMBL" id="JASNVW010000001">
    <property type="protein sequence ID" value="MDK6028119.1"/>
    <property type="molecule type" value="Genomic_DNA"/>
</dbReference>
<feature type="transmembrane region" description="Helical" evidence="1">
    <location>
        <begin position="122"/>
        <end position="140"/>
    </location>
</feature>
<gene>
    <name evidence="2" type="ORF">QPL79_01910</name>
</gene>
<reference evidence="2 3" key="1">
    <citation type="submission" date="2023-05" db="EMBL/GenBank/DDBJ databases">
        <title>A new hyperthermophilic archaea 'Ignisphaera cupida' sp. nov. and description of the family 'Ignisphaeraceae' fam. nov.</title>
        <authorList>
            <person name="Podosokorskaya O.A."/>
            <person name="Elcheninov A.G."/>
            <person name="Klukina A."/>
            <person name="Merkel A.Y."/>
        </authorList>
    </citation>
    <scope>NUCLEOTIDE SEQUENCE [LARGE SCALE GENOMIC DNA]</scope>
    <source>
        <strain evidence="2 3">4213-co</strain>
    </source>
</reference>
<feature type="transmembrane region" description="Helical" evidence="1">
    <location>
        <begin position="161"/>
        <end position="184"/>
    </location>
</feature>